<comment type="caution">
    <text evidence="1">The sequence shown here is derived from an EMBL/GenBank/DDBJ whole genome shotgun (WGS) entry which is preliminary data.</text>
</comment>
<sequence length="333" mass="38792">MPSQPSKWSHQRTIIFGCIVLCFPVILYVYYKPDIKLPSFNISSMIGPQPCPKCLQPQELHPNCSNREQRNDTQKIQVAAVNNEPDTILLIWFWPFGFKFGDSCSDYNITRCRLTDDRSLYNKAHGILFHHRDIHSVSNLPKEPRPWFQKWVWFNMESPANSGQIPELNHLINLTCSYRLDSHIPVQYGYLVPRTSKQETFKLPAKDKLVCWIVSNWGGHQRRVQFYNEFKKHITVNCYGAGCNHRISNEEYTTIMQSCKFYLSFENSVYKDYVTEKLYAPLIHGAVPVVLGPPRENYEHLVPADSFIHIDDFPNPKELAEKLLYLTNTMTSI</sequence>
<protein>
    <submittedName>
        <fullName evidence="1">Uncharacterized protein</fullName>
    </submittedName>
</protein>
<evidence type="ECO:0000313" key="2">
    <source>
        <dbReference type="Proteomes" id="UP000805704"/>
    </source>
</evidence>
<organism evidence="1 2">
    <name type="scientific">Nibea albiflora</name>
    <name type="common">Yellow drum</name>
    <name type="synonym">Corvina albiflora</name>
    <dbReference type="NCBI Taxonomy" id="240163"/>
    <lineage>
        <taxon>Eukaryota</taxon>
        <taxon>Metazoa</taxon>
        <taxon>Chordata</taxon>
        <taxon>Craniata</taxon>
        <taxon>Vertebrata</taxon>
        <taxon>Euteleostomi</taxon>
        <taxon>Actinopterygii</taxon>
        <taxon>Neopterygii</taxon>
        <taxon>Teleostei</taxon>
        <taxon>Neoteleostei</taxon>
        <taxon>Acanthomorphata</taxon>
        <taxon>Eupercaria</taxon>
        <taxon>Sciaenidae</taxon>
        <taxon>Nibea</taxon>
    </lineage>
</organism>
<gene>
    <name evidence="1" type="ORF">GBF38_001487</name>
</gene>
<proteinExistence type="predicted"/>
<dbReference type="EMBL" id="CM024810">
    <property type="protein sequence ID" value="KAG8005587.1"/>
    <property type="molecule type" value="Genomic_DNA"/>
</dbReference>
<name>A0ACB7ETM3_NIBAL</name>
<reference evidence="1" key="1">
    <citation type="submission" date="2020-04" db="EMBL/GenBank/DDBJ databases">
        <title>A chromosome-scale assembly and high-density genetic map of the yellow drum (Nibea albiflora) genome.</title>
        <authorList>
            <person name="Xu D."/>
            <person name="Zhang W."/>
            <person name="Chen R."/>
            <person name="Tan P."/>
            <person name="Wang L."/>
            <person name="Song H."/>
            <person name="Tian L."/>
            <person name="Zhu Q."/>
            <person name="Wang B."/>
        </authorList>
    </citation>
    <scope>NUCLEOTIDE SEQUENCE</scope>
    <source>
        <strain evidence="1">ZJHYS-2018</strain>
    </source>
</reference>
<accession>A0ACB7ETM3</accession>
<evidence type="ECO:0000313" key="1">
    <source>
        <dbReference type="EMBL" id="KAG8005587.1"/>
    </source>
</evidence>
<keyword evidence="2" id="KW-1185">Reference proteome</keyword>
<dbReference type="Proteomes" id="UP000805704">
    <property type="component" value="Chromosome 22"/>
</dbReference>